<protein>
    <submittedName>
        <fullName evidence="1">Uncharacterized protein</fullName>
    </submittedName>
</protein>
<comment type="caution">
    <text evidence="1">The sequence shown here is derived from an EMBL/GenBank/DDBJ whole genome shotgun (WGS) entry which is preliminary data.</text>
</comment>
<accession>A0A371JBJ2</accession>
<name>A0A371JBJ2_9FIRM</name>
<evidence type="ECO:0000313" key="1">
    <source>
        <dbReference type="EMBL" id="RDY30132.1"/>
    </source>
</evidence>
<evidence type="ECO:0000313" key="2">
    <source>
        <dbReference type="Proteomes" id="UP000216411"/>
    </source>
</evidence>
<keyword evidence="2" id="KW-1185">Reference proteome</keyword>
<dbReference type="OrthoDB" id="2691164at2"/>
<dbReference type="EMBL" id="NOKA02000047">
    <property type="protein sequence ID" value="RDY30132.1"/>
    <property type="molecule type" value="Genomic_DNA"/>
</dbReference>
<dbReference type="RefSeq" id="WP_094377479.1">
    <property type="nucleotide sequence ID" value="NZ_NOKA02000047.1"/>
</dbReference>
<dbReference type="Proteomes" id="UP000216411">
    <property type="component" value="Unassembled WGS sequence"/>
</dbReference>
<proteinExistence type="predicted"/>
<organism evidence="1 2">
    <name type="scientific">Lachnotalea glycerini</name>
    <dbReference type="NCBI Taxonomy" id="1763509"/>
    <lineage>
        <taxon>Bacteria</taxon>
        <taxon>Bacillati</taxon>
        <taxon>Bacillota</taxon>
        <taxon>Clostridia</taxon>
        <taxon>Lachnospirales</taxon>
        <taxon>Lachnospiraceae</taxon>
        <taxon>Lachnotalea</taxon>
    </lineage>
</organism>
<sequence>MEFNLFSSQQIEYMYSDKEFLEFINQYFSTYSTNLQDINYSINTNEWDDSDTDIYLRILLANLENLHQYISELERSMTFSYLRTEKIFVGEIKGRLNVNKYIQSKGKVKAPKEYPCIIKEKTALSPENVFVIYIIDYVLRTLNMLKKYMKRMYSSQTKYSELIILENHFRAFNTFCYKPYFKECEPILKSYRRIFGDAFPSAEYNVIMNRMKKGKIRNASSYNKIFEWFMMFKKGSILFVGNSTMEILRYSEEFSNKLFELWCLYSIKKILIEEFNAKLVLDNNIMKAADNCIFKLEGASGGEIAIYYQKGSDLYWNSDSDLVWMYKRDGSEKGLRGIPDISITYKTDKEALVMIDIKNRNRSGGGNSEEIYKMIGYYGNFRNRFESKYSKDVKKHAALLFRNDYLSFSEELNSNEGYSLMTFSVTPSEKKELNDEQFKSLCRYILDVQGIDGSTSEIMGNYSRMVHKNSETVEVDPEMRLYDISNQNHYVISKMFSFGDLAEELPKKKEQLRWNYFPHIWEFMQEKTKDILGMADCLYDGLTSYEQADYAPICLEYCRALEVQLNMQIFNPFKESNNINQLFSRNRFYEKLKENREMTLGECIYVLDKCTHRNFPTIELRNYISNHIIKHELLFREAVGEIRKINEDIRRKSAHTSVMTYDELQETRQRILGIGNLNLFYVLLDNR</sequence>
<dbReference type="AlphaFoldDB" id="A0A371JBJ2"/>
<reference evidence="1 2" key="1">
    <citation type="journal article" date="2017" name="Genome Announc.">
        <title>Draft Genome Sequence of a Sporulating and Motile Strain of Lachnotalea glycerini Isolated from Water in Quebec City, Canada.</title>
        <authorList>
            <person name="Maheux A.F."/>
            <person name="Boudreau D.K."/>
            <person name="Berube E."/>
            <person name="Boissinot M."/>
            <person name="Raymond F."/>
            <person name="Brodeur S."/>
            <person name="Corbeil J."/>
            <person name="Isabel S."/>
            <person name="Omar R.F."/>
            <person name="Bergeron M.G."/>
        </authorList>
    </citation>
    <scope>NUCLEOTIDE SEQUENCE [LARGE SCALE GENOMIC DNA]</scope>
    <source>
        <strain evidence="1 2">CCRI-19302</strain>
    </source>
</reference>
<gene>
    <name evidence="1" type="ORF">CG710_016245</name>
</gene>